<proteinExistence type="predicted"/>
<dbReference type="Proteomes" id="UP000830768">
    <property type="component" value="Chromosome 6"/>
</dbReference>
<keyword evidence="2" id="KW-1185">Reference proteome</keyword>
<reference evidence="1" key="1">
    <citation type="submission" date="2021-11" db="EMBL/GenBank/DDBJ databases">
        <title>Fusarium solani-melongenae Genome sequencing and assembly.</title>
        <authorList>
            <person name="Xie S."/>
            <person name="Huang L."/>
            <person name="Zhang X."/>
        </authorList>
    </citation>
    <scope>NUCLEOTIDE SEQUENCE</scope>
    <source>
        <strain evidence="1">CRI 24-3</strain>
    </source>
</reference>
<name>A0ACD3Z586_FUSSC</name>
<protein>
    <submittedName>
        <fullName evidence="1">Uncharacterized protein</fullName>
    </submittedName>
</protein>
<organism evidence="1 2">
    <name type="scientific">Fusarium solani subsp. cucurbitae</name>
    <name type="common">Neocosmosporum cucurbitae</name>
    <dbReference type="NCBI Taxonomy" id="2747967"/>
    <lineage>
        <taxon>Eukaryota</taxon>
        <taxon>Fungi</taxon>
        <taxon>Dikarya</taxon>
        <taxon>Ascomycota</taxon>
        <taxon>Pezizomycotina</taxon>
        <taxon>Sordariomycetes</taxon>
        <taxon>Hypocreomycetidae</taxon>
        <taxon>Hypocreales</taxon>
        <taxon>Nectriaceae</taxon>
        <taxon>Fusarium</taxon>
        <taxon>Fusarium solani species complex</taxon>
    </lineage>
</organism>
<gene>
    <name evidence="1" type="ORF">LCI18_007339</name>
</gene>
<sequence>MFPSASPSMPPHFVDDKTPICLPFILSQLKLHREEAPDRPFVIGLNGIQGAGKSTLVKALCLALEEEKVPTLVCSIDEFYLTRADQVALAESHPDNALVQHRGEPGTHDLPLAKAFFDALLKGEPAKLPKYDKAISGGKGDRLPESEWTPVNQPGQPKVQAIILEGWCVGFRPLTREGVEARLNTTNRTLKQHKLEDLLFVNEKLAEYNTLTDLFDAFIQIDAEDLGYVYGWRLEQEDHLREERDDPEAGMTSQEVVKFVDGYYPAYELYTDSMRKGVFPNRPGRQLRMVVGRDRKVKHVRRI</sequence>
<evidence type="ECO:0000313" key="2">
    <source>
        <dbReference type="Proteomes" id="UP000830768"/>
    </source>
</evidence>
<accession>A0ACD3Z586</accession>
<dbReference type="EMBL" id="CP090035">
    <property type="protein sequence ID" value="UPK96404.1"/>
    <property type="molecule type" value="Genomic_DNA"/>
</dbReference>
<evidence type="ECO:0000313" key="1">
    <source>
        <dbReference type="EMBL" id="UPK96404.1"/>
    </source>
</evidence>